<gene>
    <name evidence="4" type="ORF">FisN_6Hh445</name>
</gene>
<protein>
    <recommendedName>
        <fullName evidence="3">Metallo-beta-lactamase domain-containing protein</fullName>
    </recommendedName>
</protein>
<dbReference type="EMBL" id="BDSP01000169">
    <property type="protein sequence ID" value="GAX21553.1"/>
    <property type="molecule type" value="Genomic_DNA"/>
</dbReference>
<feature type="domain" description="Metallo-beta-lactamase" evidence="3">
    <location>
        <begin position="118"/>
        <end position="308"/>
    </location>
</feature>
<organism evidence="4 5">
    <name type="scientific">Fistulifera solaris</name>
    <name type="common">Oleaginous diatom</name>
    <dbReference type="NCBI Taxonomy" id="1519565"/>
    <lineage>
        <taxon>Eukaryota</taxon>
        <taxon>Sar</taxon>
        <taxon>Stramenopiles</taxon>
        <taxon>Ochrophyta</taxon>
        <taxon>Bacillariophyta</taxon>
        <taxon>Bacillariophyceae</taxon>
        <taxon>Bacillariophycidae</taxon>
        <taxon>Naviculales</taxon>
        <taxon>Naviculaceae</taxon>
        <taxon>Fistulifera</taxon>
    </lineage>
</organism>
<dbReference type="InterPro" id="IPR001279">
    <property type="entry name" value="Metallo-B-lactamas"/>
</dbReference>
<reference evidence="4 5" key="1">
    <citation type="journal article" date="2015" name="Plant Cell">
        <title>Oil accumulation by the oleaginous diatom Fistulifera solaris as revealed by the genome and transcriptome.</title>
        <authorList>
            <person name="Tanaka T."/>
            <person name="Maeda Y."/>
            <person name="Veluchamy A."/>
            <person name="Tanaka M."/>
            <person name="Abida H."/>
            <person name="Marechal E."/>
            <person name="Bowler C."/>
            <person name="Muto M."/>
            <person name="Sunaga Y."/>
            <person name="Tanaka M."/>
            <person name="Yoshino T."/>
            <person name="Taniguchi T."/>
            <person name="Fukuda Y."/>
            <person name="Nemoto M."/>
            <person name="Matsumoto M."/>
            <person name="Wong P.S."/>
            <person name="Aburatani S."/>
            <person name="Fujibuchi W."/>
        </authorList>
    </citation>
    <scope>NUCLEOTIDE SEQUENCE [LARGE SCALE GENOMIC DNA]</scope>
    <source>
        <strain evidence="4 5">JPCC DA0580</strain>
    </source>
</reference>
<dbReference type="AlphaFoldDB" id="A0A1Z5K5J9"/>
<dbReference type="PANTHER" id="PTHR11935:SF116">
    <property type="entry name" value="HYDROLASE PNKD-RELATED"/>
    <property type="match status" value="1"/>
</dbReference>
<dbReference type="Gene3D" id="3.60.15.10">
    <property type="entry name" value="Ribonuclease Z/Hydroxyacylglutathione hydrolase-like"/>
    <property type="match status" value="1"/>
</dbReference>
<evidence type="ECO:0000259" key="3">
    <source>
        <dbReference type="SMART" id="SM00849"/>
    </source>
</evidence>
<feature type="transmembrane region" description="Helical" evidence="2">
    <location>
        <begin position="20"/>
        <end position="38"/>
    </location>
</feature>
<keyword evidence="5" id="KW-1185">Reference proteome</keyword>
<dbReference type="InParanoid" id="A0A1Z5K5J9"/>
<dbReference type="SMART" id="SM00849">
    <property type="entry name" value="Lactamase_B"/>
    <property type="match status" value="1"/>
</dbReference>
<feature type="compositionally biased region" description="Polar residues" evidence="1">
    <location>
        <begin position="459"/>
        <end position="472"/>
    </location>
</feature>
<dbReference type="SUPFAM" id="SSF56281">
    <property type="entry name" value="Metallo-hydrolase/oxidoreductase"/>
    <property type="match status" value="1"/>
</dbReference>
<dbReference type="InterPro" id="IPR036866">
    <property type="entry name" value="RibonucZ/Hydroxyglut_hydro"/>
</dbReference>
<dbReference type="PANTHER" id="PTHR11935">
    <property type="entry name" value="BETA LACTAMASE DOMAIN"/>
    <property type="match status" value="1"/>
</dbReference>
<proteinExistence type="predicted"/>
<dbReference type="Proteomes" id="UP000198406">
    <property type="component" value="Unassembled WGS sequence"/>
</dbReference>
<sequence>MTNPFSLREWRHNPCLMSPLTLTGFILLCLLWLFTMILKFPTFLLGLFLQPLTNRMGFIVEFLYPLSIGRWVHFYIMRLAMRARRLDKSHGYHSRAIEQRLAVVEQRIYVHALPQFMDNLGYLIVSVPTAASGNILAVVIDCGDAEAVTRQIYFISERHYRKRRIQVVSILSTHKHHDHTAGNRALQNQFKDTLKHIMGGAVEKVPCCNYTLVNGQIIPLPADDSNDMNAFIEIEAVATPGHTRGSLAYVLRPKVPTSSSMSALLFTGDTVFSGGSGVPFEADIDTNQETKANKMTADSLLRTSAAGYAMERCFAELLHRCVSHLQMPRETADRIIVLPGHEYTTDLLARQWSQPNDACRWKLFSPAVFFEVASHFYVGNHRRNLPSNNGNLLIAPSPLSREVLINPGLRSLLRRGVLVLNHLNQWHNHFAVRKVPEAVTGAFGVNASPSHLRHRRSRASNPQSTEKQWNINGNDLSRPVFTTVYATDLEALMHDLEKNRVTGPVAAARLEQMVLALQQPNVGRRPIPSSLPSSNAVYKGLLGFALLGSAPNALSLSDSVAMKLPAPVKHSDALLVSKSRLIAVLYWLGLLNEENEGQRTIRILEQLWWECSKYESLLKYDLEEAGTQVRDTIQLGTLKWLVYGVPTLRPAGLFCMPCKRPEPMQDVRDHPIVQCGLKREQGELVRHDMYSCPLCIGATGQLIQNFEQINGSMRINSVSFEVAPLEVSRED</sequence>
<dbReference type="Pfam" id="PF00753">
    <property type="entry name" value="Lactamase_B"/>
    <property type="match status" value="1"/>
</dbReference>
<evidence type="ECO:0000313" key="4">
    <source>
        <dbReference type="EMBL" id="GAX21553.1"/>
    </source>
</evidence>
<keyword evidence="2" id="KW-0472">Membrane</keyword>
<keyword evidence="2" id="KW-1133">Transmembrane helix</keyword>
<keyword evidence="2" id="KW-0812">Transmembrane</keyword>
<dbReference type="OrthoDB" id="40132at2759"/>
<accession>A0A1Z5K5J9</accession>
<comment type="caution">
    <text evidence="4">The sequence shown here is derived from an EMBL/GenBank/DDBJ whole genome shotgun (WGS) entry which is preliminary data.</text>
</comment>
<evidence type="ECO:0000313" key="5">
    <source>
        <dbReference type="Proteomes" id="UP000198406"/>
    </source>
</evidence>
<evidence type="ECO:0000256" key="2">
    <source>
        <dbReference type="SAM" id="Phobius"/>
    </source>
</evidence>
<evidence type="ECO:0000256" key="1">
    <source>
        <dbReference type="SAM" id="MobiDB-lite"/>
    </source>
</evidence>
<feature type="region of interest" description="Disordered" evidence="1">
    <location>
        <begin position="450"/>
        <end position="472"/>
    </location>
</feature>
<name>A0A1Z5K5J9_FISSO</name>